<keyword evidence="5" id="KW-1185">Reference proteome</keyword>
<dbReference type="Pfam" id="PF13439">
    <property type="entry name" value="Glyco_transf_4"/>
    <property type="match status" value="1"/>
</dbReference>
<dbReference type="Gene3D" id="3.40.50.2000">
    <property type="entry name" value="Glycogen Phosphorylase B"/>
    <property type="match status" value="2"/>
</dbReference>
<dbReference type="RefSeq" id="WP_152806252.1">
    <property type="nucleotide sequence ID" value="NZ_WHNX01000034.1"/>
</dbReference>
<dbReference type="EMBL" id="WHNX01000034">
    <property type="protein sequence ID" value="MPW26971.1"/>
    <property type="molecule type" value="Genomic_DNA"/>
</dbReference>
<name>A0A6A7KCE3_9FIRM</name>
<feature type="domain" description="Glycosyltransferase subfamily 4-like N-terminal" evidence="3">
    <location>
        <begin position="24"/>
        <end position="162"/>
    </location>
</feature>
<proteinExistence type="predicted"/>
<dbReference type="GO" id="GO:0009103">
    <property type="term" value="P:lipopolysaccharide biosynthetic process"/>
    <property type="evidence" value="ECO:0007669"/>
    <property type="project" value="TreeGrafter"/>
</dbReference>
<dbReference type="PANTHER" id="PTHR46401:SF2">
    <property type="entry name" value="GLYCOSYLTRANSFERASE WBBK-RELATED"/>
    <property type="match status" value="1"/>
</dbReference>
<accession>A0A6A7KCE3</accession>
<dbReference type="InterPro" id="IPR001296">
    <property type="entry name" value="Glyco_trans_1"/>
</dbReference>
<dbReference type="AlphaFoldDB" id="A0A6A7KCE3"/>
<evidence type="ECO:0000259" key="3">
    <source>
        <dbReference type="Pfam" id="PF13439"/>
    </source>
</evidence>
<comment type="caution">
    <text evidence="4">The sequence shown here is derived from an EMBL/GenBank/DDBJ whole genome shotgun (WGS) entry which is preliminary data.</text>
</comment>
<evidence type="ECO:0000313" key="4">
    <source>
        <dbReference type="EMBL" id="MPW26971.1"/>
    </source>
</evidence>
<dbReference type="InterPro" id="IPR028098">
    <property type="entry name" value="Glyco_trans_4-like_N"/>
</dbReference>
<gene>
    <name evidence="4" type="ORF">GC105_14395</name>
</gene>
<dbReference type="Pfam" id="PF00534">
    <property type="entry name" value="Glycos_transf_1"/>
    <property type="match status" value="1"/>
</dbReference>
<feature type="domain" description="Glycosyl transferase family 1" evidence="2">
    <location>
        <begin position="183"/>
        <end position="342"/>
    </location>
</feature>
<keyword evidence="1 4" id="KW-0808">Transferase</keyword>
<protein>
    <submittedName>
        <fullName evidence="4">Glycosyltransferase</fullName>
    </submittedName>
</protein>
<sequence>MCKVCHITSAHTRYDIRIYSKECTTLANNNYEVILLVNDENDDEFINNIFIMSTKFISKNRLDRFMFSRKKLYLKALEVDADIYHLHDPDLLPLGNKLKLLGKKVIFDSHEDVPAQIKDKQWIPRIIRNIISNFYRMYEIYSIKNFDAVISVTPHIVDRFLKNNSNSVMITNFPIIEDMVNVERNTANSICFAGGISEQWNHDKVIIAIEKIQGIKYIIAGKSSKEYISYLEKLPAWDKVDYIGVVPHSEVKNIYDSSIAGMALNYSTQAKKEGTLGNTKLFEFMQAKLPIICSNYKLWKEIMEKYNCGICVDPHNVNEIKEAIEYYINNPQEAIKMGQNGRIAVEEKYNWKTQEVILLQLYKEIVLSK</sequence>
<dbReference type="SUPFAM" id="SSF53756">
    <property type="entry name" value="UDP-Glycosyltransferase/glycogen phosphorylase"/>
    <property type="match status" value="1"/>
</dbReference>
<dbReference type="GO" id="GO:0016757">
    <property type="term" value="F:glycosyltransferase activity"/>
    <property type="evidence" value="ECO:0007669"/>
    <property type="project" value="InterPro"/>
</dbReference>
<evidence type="ECO:0000259" key="2">
    <source>
        <dbReference type="Pfam" id="PF00534"/>
    </source>
</evidence>
<reference evidence="4 5" key="1">
    <citation type="submission" date="2019-10" db="EMBL/GenBank/DDBJ databases">
        <title>Alkalibaculum tamaniensis sp.nov., a new alkaliphilic acetogen, isolated on methoxylated aromatics from a mud volcano.</title>
        <authorList>
            <person name="Khomyakova M.A."/>
            <person name="Merkel A.Y."/>
            <person name="Bonch-Osmolovskaya E.A."/>
            <person name="Slobodkin A.I."/>
        </authorList>
    </citation>
    <scope>NUCLEOTIDE SEQUENCE [LARGE SCALE GENOMIC DNA]</scope>
    <source>
        <strain evidence="4 5">M08DMB</strain>
    </source>
</reference>
<evidence type="ECO:0000256" key="1">
    <source>
        <dbReference type="ARBA" id="ARBA00022679"/>
    </source>
</evidence>
<dbReference type="PANTHER" id="PTHR46401">
    <property type="entry name" value="GLYCOSYLTRANSFERASE WBBK-RELATED"/>
    <property type="match status" value="1"/>
</dbReference>
<dbReference type="Proteomes" id="UP000440004">
    <property type="component" value="Unassembled WGS sequence"/>
</dbReference>
<organism evidence="4 5">
    <name type="scientific">Alkalibaculum sporogenes</name>
    <dbReference type="NCBI Taxonomy" id="2655001"/>
    <lineage>
        <taxon>Bacteria</taxon>
        <taxon>Bacillati</taxon>
        <taxon>Bacillota</taxon>
        <taxon>Clostridia</taxon>
        <taxon>Eubacteriales</taxon>
        <taxon>Eubacteriaceae</taxon>
        <taxon>Alkalibaculum</taxon>
    </lineage>
</organism>
<evidence type="ECO:0000313" key="5">
    <source>
        <dbReference type="Proteomes" id="UP000440004"/>
    </source>
</evidence>